<feature type="domain" description="Multidrug resistance protein MdtA-like barrel-sandwich hybrid" evidence="4">
    <location>
        <begin position="65"/>
        <end position="247"/>
    </location>
</feature>
<dbReference type="Proteomes" id="UP000018542">
    <property type="component" value="Chromosome"/>
</dbReference>
<dbReference type="PANTHER" id="PTHR32347">
    <property type="entry name" value="EFFLUX SYSTEM COMPONENT YKNX-RELATED"/>
    <property type="match status" value="1"/>
</dbReference>
<dbReference type="SUPFAM" id="SSF111369">
    <property type="entry name" value="HlyD-like secretion proteins"/>
    <property type="match status" value="1"/>
</dbReference>
<name>V5SFU9_9HYPH</name>
<evidence type="ECO:0000256" key="1">
    <source>
        <dbReference type="ARBA" id="ARBA00004196"/>
    </source>
</evidence>
<keyword evidence="2 3" id="KW-0175">Coiled coil</keyword>
<dbReference type="PRINTS" id="PR01490">
    <property type="entry name" value="RTXTOXIND"/>
</dbReference>
<accession>V5SFU9</accession>
<dbReference type="SUPFAM" id="SSF56954">
    <property type="entry name" value="Outer membrane efflux proteins (OEP)"/>
    <property type="match status" value="1"/>
</dbReference>
<evidence type="ECO:0000256" key="2">
    <source>
        <dbReference type="ARBA" id="ARBA00023054"/>
    </source>
</evidence>
<dbReference type="InterPro" id="IPR050465">
    <property type="entry name" value="UPF0194_transport"/>
</dbReference>
<reference evidence="5 6" key="1">
    <citation type="journal article" date="2014" name="Genome Announc.">
        <title>Complete Genome Sequence of Hyphomicrobium nitrativorans Strain NL23, a Denitrifying Bacterium Isolated from Biofilm of a Methanol-Fed Denitrification System Treating Seawater at the Montreal Biodome.</title>
        <authorList>
            <person name="Martineau C."/>
            <person name="Villeneuve C."/>
            <person name="Mauffrey F."/>
            <person name="Villemur R."/>
        </authorList>
    </citation>
    <scope>NUCLEOTIDE SEQUENCE [LARGE SCALE GENOMIC DNA]</scope>
    <source>
        <strain evidence="5">NL23</strain>
    </source>
</reference>
<dbReference type="GO" id="GO:0030313">
    <property type="term" value="C:cell envelope"/>
    <property type="evidence" value="ECO:0007669"/>
    <property type="project" value="UniProtKB-SubCell"/>
</dbReference>
<sequence length="342" mass="36947">MLKPTHLAILLLLAGAGGYLAYDKFRNANAEDDEVVVVPKDYVVAAPGRVEPRSGEIRLGASYLGRVEEVMVKVDDKVEEGELLLRLDDAEARAKLASAETEAEALREDREKAFASGREDVRKAEDAIYSAERAVTGARIELDYAISARRVGTGSETAVSDARRRLKDAHDRLERERIAYVKAQSKANLPAPSRAESAVSAARAEVRMAEALLDKTRIRAPVAGTILQVNAKQGEIVAPSPEVPLVVLGDMSVLRVKAEVDEGDVGKISVNQTAYVTSISRPGERFEGRVTSIAPTLGGARIGPRGPLRPNDVEVMEVILELQGTAAALKPGMRVDAFFREN</sequence>
<feature type="coiled-coil region" evidence="3">
    <location>
        <begin position="89"/>
        <end position="116"/>
    </location>
</feature>
<dbReference type="Pfam" id="PF25917">
    <property type="entry name" value="BSH_RND"/>
    <property type="match status" value="1"/>
</dbReference>
<dbReference type="OrthoDB" id="7422354at2"/>
<evidence type="ECO:0000256" key="3">
    <source>
        <dbReference type="SAM" id="Coils"/>
    </source>
</evidence>
<proteinExistence type="predicted"/>
<dbReference type="Gene3D" id="2.40.50.100">
    <property type="match status" value="2"/>
</dbReference>
<evidence type="ECO:0000259" key="4">
    <source>
        <dbReference type="Pfam" id="PF25917"/>
    </source>
</evidence>
<dbReference type="InterPro" id="IPR058625">
    <property type="entry name" value="MdtA-like_BSH"/>
</dbReference>
<comment type="subcellular location">
    <subcellularLocation>
        <location evidence="1">Cell envelope</location>
    </subcellularLocation>
</comment>
<dbReference type="Gene3D" id="2.40.30.170">
    <property type="match status" value="1"/>
</dbReference>
<organism evidence="5 6">
    <name type="scientific">Hyphomicrobium nitrativorans NL23</name>
    <dbReference type="NCBI Taxonomy" id="1029756"/>
    <lineage>
        <taxon>Bacteria</taxon>
        <taxon>Pseudomonadati</taxon>
        <taxon>Pseudomonadota</taxon>
        <taxon>Alphaproteobacteria</taxon>
        <taxon>Hyphomicrobiales</taxon>
        <taxon>Hyphomicrobiaceae</taxon>
        <taxon>Hyphomicrobium</taxon>
    </lineage>
</organism>
<protein>
    <submittedName>
        <fullName evidence="5">Secretion protein HlyD</fullName>
    </submittedName>
</protein>
<dbReference type="GO" id="GO:0015562">
    <property type="term" value="F:efflux transmembrane transporter activity"/>
    <property type="evidence" value="ECO:0007669"/>
    <property type="project" value="InterPro"/>
</dbReference>
<dbReference type="AlphaFoldDB" id="V5SFU9"/>
<keyword evidence="6" id="KW-1185">Reference proteome</keyword>
<dbReference type="PATRIC" id="fig|1029756.8.peg.3084"/>
<gene>
    <name evidence="5" type="ORF">W911_14810</name>
</gene>
<evidence type="ECO:0000313" key="6">
    <source>
        <dbReference type="Proteomes" id="UP000018542"/>
    </source>
</evidence>
<dbReference type="EMBL" id="CP006912">
    <property type="protein sequence ID" value="AHB49372.1"/>
    <property type="molecule type" value="Genomic_DNA"/>
</dbReference>
<dbReference type="HOGENOM" id="CLU_018816_6_3_5"/>
<evidence type="ECO:0000313" key="5">
    <source>
        <dbReference type="EMBL" id="AHB49372.1"/>
    </source>
</evidence>
<dbReference type="STRING" id="1029756.W911_14810"/>
<dbReference type="PANTHER" id="PTHR32347:SF27">
    <property type="entry name" value="RND EFFLUX PUMP MEMBRANE FUSION PROTEIN BARREL-SANDWICH DOMAIN-CONTAINING PROTEIN"/>
    <property type="match status" value="1"/>
</dbReference>
<dbReference type="RefSeq" id="WP_023788269.1">
    <property type="nucleotide sequence ID" value="NC_022997.1"/>
</dbReference>
<dbReference type="KEGG" id="hni:W911_14810"/>